<keyword evidence="1" id="KW-0689">Ribosomal protein</keyword>
<sequence length="196" mass="21828">MCSRLIFRSIQHPVPLLIYNRCLSLTQVHSTTATKLKETPSTNLETLSTKTNIGKADETKKSSSDKTVNSSATNVSDLTKMYSEKLHRIVDEISTLSLVEVMDLNELLKKKEEEDEDISARPASQSVFKVRLIKFDDTKKVPVIKQVKDVVENINLVQAKKLVESIPQVLRDNLSKADAETMKAKIEAAGGVCVIE</sequence>
<dbReference type="GO" id="GO:0006412">
    <property type="term" value="P:translation"/>
    <property type="evidence" value="ECO:0007669"/>
    <property type="project" value="InterPro"/>
</dbReference>
<evidence type="ECO:0000259" key="3">
    <source>
        <dbReference type="Pfam" id="PF00542"/>
    </source>
</evidence>
<dbReference type="Gene3D" id="3.30.1390.10">
    <property type="match status" value="1"/>
</dbReference>
<dbReference type="InterPro" id="IPR014719">
    <property type="entry name" value="Ribosomal_bL12_C/ClpS-like"/>
</dbReference>
<dbReference type="SUPFAM" id="SSF54736">
    <property type="entry name" value="ClpS-like"/>
    <property type="match status" value="1"/>
</dbReference>
<dbReference type="Pfam" id="PF00542">
    <property type="entry name" value="Ribosomal_L12"/>
    <property type="match status" value="1"/>
</dbReference>
<gene>
    <name evidence="4" type="ORF">XDN619_LOCUS8692</name>
</gene>
<dbReference type="Proteomes" id="UP000663887">
    <property type="component" value="Unassembled WGS sequence"/>
</dbReference>
<keyword evidence="2" id="KW-0687">Ribonucleoprotein</keyword>
<comment type="caution">
    <text evidence="4">The sequence shown here is derived from an EMBL/GenBank/DDBJ whole genome shotgun (WGS) entry which is preliminary data.</text>
</comment>
<proteinExistence type="predicted"/>
<dbReference type="PANTHER" id="PTHR45987">
    <property type="entry name" value="39S RIBOSOMAL PROTEIN L12"/>
    <property type="match status" value="1"/>
</dbReference>
<dbReference type="InterPro" id="IPR000206">
    <property type="entry name" value="Ribosomal_bL12"/>
</dbReference>
<dbReference type="GO" id="GO:0003729">
    <property type="term" value="F:mRNA binding"/>
    <property type="evidence" value="ECO:0007669"/>
    <property type="project" value="TreeGrafter"/>
</dbReference>
<dbReference type="GO" id="GO:0003735">
    <property type="term" value="F:structural constituent of ribosome"/>
    <property type="evidence" value="ECO:0007669"/>
    <property type="project" value="InterPro"/>
</dbReference>
<dbReference type="GO" id="GO:0005762">
    <property type="term" value="C:mitochondrial large ribosomal subunit"/>
    <property type="evidence" value="ECO:0007669"/>
    <property type="project" value="TreeGrafter"/>
</dbReference>
<evidence type="ECO:0000313" key="4">
    <source>
        <dbReference type="EMBL" id="CAF2051953.1"/>
    </source>
</evidence>
<protein>
    <recommendedName>
        <fullName evidence="3">Large ribosomal subunit protein bL12 C-terminal domain-containing protein</fullName>
    </recommendedName>
</protein>
<evidence type="ECO:0000256" key="2">
    <source>
        <dbReference type="ARBA" id="ARBA00023274"/>
    </source>
</evidence>
<feature type="domain" description="Large ribosomal subunit protein bL12 C-terminal" evidence="3">
    <location>
        <begin position="128"/>
        <end position="195"/>
    </location>
</feature>
<dbReference type="EMBL" id="CAJNRG010002860">
    <property type="protein sequence ID" value="CAF2051953.1"/>
    <property type="molecule type" value="Genomic_DNA"/>
</dbReference>
<accession>A0A816PSQ0</accession>
<name>A0A816PSQ0_9BILA</name>
<dbReference type="AlphaFoldDB" id="A0A816PSQ0"/>
<organism evidence="4 5">
    <name type="scientific">Rotaria magnacalcarata</name>
    <dbReference type="NCBI Taxonomy" id="392030"/>
    <lineage>
        <taxon>Eukaryota</taxon>
        <taxon>Metazoa</taxon>
        <taxon>Spiralia</taxon>
        <taxon>Gnathifera</taxon>
        <taxon>Rotifera</taxon>
        <taxon>Eurotatoria</taxon>
        <taxon>Bdelloidea</taxon>
        <taxon>Philodinida</taxon>
        <taxon>Philodinidae</taxon>
        <taxon>Rotaria</taxon>
    </lineage>
</organism>
<reference evidence="4" key="1">
    <citation type="submission" date="2021-02" db="EMBL/GenBank/DDBJ databases">
        <authorList>
            <person name="Nowell W R."/>
        </authorList>
    </citation>
    <scope>NUCLEOTIDE SEQUENCE</scope>
</reference>
<evidence type="ECO:0000313" key="5">
    <source>
        <dbReference type="Proteomes" id="UP000663887"/>
    </source>
</evidence>
<evidence type="ECO:0000256" key="1">
    <source>
        <dbReference type="ARBA" id="ARBA00022980"/>
    </source>
</evidence>
<dbReference type="PANTHER" id="PTHR45987:SF4">
    <property type="entry name" value="LARGE RIBOSOMAL SUBUNIT PROTEIN BL12M"/>
    <property type="match status" value="1"/>
</dbReference>
<dbReference type="InterPro" id="IPR013823">
    <property type="entry name" value="Ribosomal_bL12_C"/>
</dbReference>